<dbReference type="EMBL" id="ARZX01000006">
    <property type="protein sequence ID" value="EWH13977.1"/>
    <property type="molecule type" value="Genomic_DNA"/>
</dbReference>
<dbReference type="RefSeq" id="WP_034644633.1">
    <property type="nucleotide sequence ID" value="NZ_ARZX01000006.1"/>
</dbReference>
<comment type="caution">
    <text evidence="2">The sequence shown here is derived from an EMBL/GenBank/DDBJ whole genome shotgun (WGS) entry which is preliminary data.</text>
</comment>
<dbReference type="InterPro" id="IPR015890">
    <property type="entry name" value="Chorismate_C"/>
</dbReference>
<sequence>MNQFFDQLQEQLNAQKPFVVYRKPNEDVVAAVLQEDAVLHYVKDYQESGFVFAPFDSNSASILIPNKTIITTNYSAEEQTKSTADASTVNTSIQTEKEAHIALVKNGVSAISKGLLTKVVLSRSIEKITQKEPLALFKELLATYKTAFCYLWYHPKVGMWLGATPEVLLKTTNQRIETSSLAGTQVYKEGEEPVWGEKEYNEQDVVTQFIKNELADKVVNLKAGSVASVRAGKLWHLRTKITGVMHNNLKEILTALHPTPATCGFPKLAAKEFILAHENYNRSFYTGFLGELNFSKEQFRAKTKRNIENRAYTAITKVSNLYVNLRCAELTQDVVKVYVGGGITIGSNPEKEWEETVAKSGTMLRIILK</sequence>
<evidence type="ECO:0000313" key="2">
    <source>
        <dbReference type="EMBL" id="EWH13977.1"/>
    </source>
</evidence>
<evidence type="ECO:0000259" key="1">
    <source>
        <dbReference type="Pfam" id="PF00425"/>
    </source>
</evidence>
<feature type="domain" description="Chorismate-utilising enzyme C-terminal" evidence="1">
    <location>
        <begin position="97"/>
        <end position="296"/>
    </location>
</feature>
<dbReference type="Proteomes" id="UP000019275">
    <property type="component" value="Unassembled WGS sequence"/>
</dbReference>
<gene>
    <name evidence="2" type="ORF">KLA_06597</name>
</gene>
<dbReference type="InterPro" id="IPR005801">
    <property type="entry name" value="ADC_synthase"/>
</dbReference>
<feature type="domain" description="Chorismate-utilising enzyme C-terminal" evidence="1">
    <location>
        <begin position="317"/>
        <end position="359"/>
    </location>
</feature>
<dbReference type="SUPFAM" id="SSF56322">
    <property type="entry name" value="ADC synthase"/>
    <property type="match status" value="1"/>
</dbReference>
<evidence type="ECO:0000313" key="3">
    <source>
        <dbReference type="Proteomes" id="UP000019275"/>
    </source>
</evidence>
<dbReference type="PANTHER" id="PTHR42839:SF2">
    <property type="entry name" value="ISOCHORISMATE SYNTHASE ENTC"/>
    <property type="match status" value="1"/>
</dbReference>
<dbReference type="Pfam" id="PF00425">
    <property type="entry name" value="Chorismate_bind"/>
    <property type="match status" value="2"/>
</dbReference>
<accession>A0ABN0RPZ7</accession>
<name>A0ABN0RPZ7_9FLAO</name>
<reference evidence="2 3" key="1">
    <citation type="journal article" date="2014" name="Genome Announc.">
        <title>Draft Genome Sequence of the Carrageenan-Degrading Bacterium Cellulophaga sp. Strain KL-A, Isolated from Decaying Marine Algae.</title>
        <authorList>
            <person name="Shan D."/>
            <person name="Ying J."/>
            <person name="Li X."/>
            <person name="Gao Z."/>
            <person name="Wei G."/>
            <person name="Shao Z."/>
        </authorList>
    </citation>
    <scope>NUCLEOTIDE SEQUENCE [LARGE SCALE GENOMIC DNA]</scope>
    <source>
        <strain evidence="2 3">KL-A</strain>
    </source>
</reference>
<organism evidence="2 3">
    <name type="scientific">Cellulophaga geojensis KL-A</name>
    <dbReference type="NCBI Taxonomy" id="1328323"/>
    <lineage>
        <taxon>Bacteria</taxon>
        <taxon>Pseudomonadati</taxon>
        <taxon>Bacteroidota</taxon>
        <taxon>Flavobacteriia</taxon>
        <taxon>Flavobacteriales</taxon>
        <taxon>Flavobacteriaceae</taxon>
        <taxon>Cellulophaga</taxon>
    </lineage>
</organism>
<dbReference type="PANTHER" id="PTHR42839">
    <property type="entry name" value="ISOCHORISMATE SYNTHASE ENTC"/>
    <property type="match status" value="1"/>
</dbReference>
<dbReference type="Gene3D" id="3.60.120.10">
    <property type="entry name" value="Anthranilate synthase"/>
    <property type="match status" value="1"/>
</dbReference>
<protein>
    <submittedName>
        <fullName evidence="2">Chorismate-binding protein</fullName>
    </submittedName>
</protein>
<proteinExistence type="predicted"/>
<keyword evidence="3" id="KW-1185">Reference proteome</keyword>